<feature type="domain" description="HTH tetR-type" evidence="3">
    <location>
        <begin position="5"/>
        <end position="65"/>
    </location>
</feature>
<dbReference type="Proteomes" id="UP000078437">
    <property type="component" value="Chromosome"/>
</dbReference>
<evidence type="ECO:0000256" key="1">
    <source>
        <dbReference type="ARBA" id="ARBA00023125"/>
    </source>
</evidence>
<evidence type="ECO:0000313" key="4">
    <source>
        <dbReference type="EMBL" id="ANJ28427.1"/>
    </source>
</evidence>
<proteinExistence type="predicted"/>
<feature type="DNA-binding region" description="H-T-H motif" evidence="2">
    <location>
        <begin position="28"/>
        <end position="47"/>
    </location>
</feature>
<reference evidence="4 5" key="1">
    <citation type="journal article" date="2016" name="Int. J. Syst. Evol. Microbiol.">
        <title>Agromyces aureus sp. nov., isolated from the rhizosphere of Salix caprea L. grown in a heavy-metal-contaminated soil.</title>
        <authorList>
            <person name="Corretto E."/>
            <person name="Antonielli L."/>
            <person name="Sessitsch A."/>
            <person name="Compant S."/>
            <person name="Gorfer M."/>
            <person name="Kuffner M."/>
            <person name="Brader G."/>
        </authorList>
    </citation>
    <scope>NUCLEOTIDE SEQUENCE [LARGE SCALE GENOMIC DNA]</scope>
    <source>
        <strain evidence="4 5">AR33</strain>
    </source>
</reference>
<dbReference type="InterPro" id="IPR041479">
    <property type="entry name" value="TetR_CgmR_C"/>
</dbReference>
<reference evidence="5" key="2">
    <citation type="submission" date="2016-01" db="EMBL/GenBank/DDBJ databases">
        <title>Complete genome sequence of Agromyces aureus AR33T and comparison with related organisms.</title>
        <authorList>
            <person name="Corretto E."/>
            <person name="Antonielli L."/>
            <person name="Sessitsch A."/>
            <person name="Brader G."/>
        </authorList>
    </citation>
    <scope>NUCLEOTIDE SEQUENCE [LARGE SCALE GENOMIC DNA]</scope>
    <source>
        <strain evidence="5">AR33</strain>
    </source>
</reference>
<name>A0A191WJN5_9MICO</name>
<dbReference type="STRING" id="453304.ATC03_18725"/>
<dbReference type="InterPro" id="IPR009057">
    <property type="entry name" value="Homeodomain-like_sf"/>
</dbReference>
<gene>
    <name evidence="4" type="ORF">ATC03_18725</name>
</gene>
<dbReference type="AlphaFoldDB" id="A0A191WJN5"/>
<dbReference type="Pfam" id="PF00440">
    <property type="entry name" value="TetR_N"/>
    <property type="match status" value="1"/>
</dbReference>
<dbReference type="InterPro" id="IPR001647">
    <property type="entry name" value="HTH_TetR"/>
</dbReference>
<evidence type="ECO:0000256" key="2">
    <source>
        <dbReference type="PROSITE-ProRule" id="PRU00335"/>
    </source>
</evidence>
<evidence type="ECO:0000313" key="5">
    <source>
        <dbReference type="Proteomes" id="UP000078437"/>
    </source>
</evidence>
<dbReference type="RefSeq" id="WP_067880517.1">
    <property type="nucleotide sequence ID" value="NZ_CP013979.1"/>
</dbReference>
<dbReference type="EMBL" id="CP013979">
    <property type="protein sequence ID" value="ANJ28427.1"/>
    <property type="molecule type" value="Genomic_DNA"/>
</dbReference>
<accession>A0A191WJN5</accession>
<dbReference type="Gene3D" id="1.10.357.10">
    <property type="entry name" value="Tetracycline Repressor, domain 2"/>
    <property type="match status" value="1"/>
</dbReference>
<sequence>MITVHGPAARVLTAYTDLLVERGIRDATLESVARRAGLSKSGALHHFSSVSALRSALFVELRAQAHRDAELMRETPEGAVRYYLTSSLDRDSELERLFDAAYRIAQTGDEGALEVLRSCRDDWLDVLVTATNDPGLARLVLFAGDGMNYNTLMSRPEGDDLLTADHVGTLVGTLEGLQGRGSRD</sequence>
<dbReference type="Pfam" id="PF17937">
    <property type="entry name" value="TetR_C_28"/>
    <property type="match status" value="1"/>
</dbReference>
<dbReference type="PROSITE" id="PS50977">
    <property type="entry name" value="HTH_TETR_2"/>
    <property type="match status" value="1"/>
</dbReference>
<keyword evidence="5" id="KW-1185">Reference proteome</keyword>
<protein>
    <recommendedName>
        <fullName evidence="3">HTH tetR-type domain-containing protein</fullName>
    </recommendedName>
</protein>
<organism evidence="4 5">
    <name type="scientific">Agromyces aureus</name>
    <dbReference type="NCBI Taxonomy" id="453304"/>
    <lineage>
        <taxon>Bacteria</taxon>
        <taxon>Bacillati</taxon>
        <taxon>Actinomycetota</taxon>
        <taxon>Actinomycetes</taxon>
        <taxon>Micrococcales</taxon>
        <taxon>Microbacteriaceae</taxon>
        <taxon>Agromyces</taxon>
    </lineage>
</organism>
<evidence type="ECO:0000259" key="3">
    <source>
        <dbReference type="PROSITE" id="PS50977"/>
    </source>
</evidence>
<dbReference type="KEGG" id="agy:ATC03_18725"/>
<dbReference type="SUPFAM" id="SSF46689">
    <property type="entry name" value="Homeodomain-like"/>
    <property type="match status" value="1"/>
</dbReference>
<dbReference type="GO" id="GO:0003677">
    <property type="term" value="F:DNA binding"/>
    <property type="evidence" value="ECO:0007669"/>
    <property type="project" value="UniProtKB-UniRule"/>
</dbReference>
<keyword evidence="1 2" id="KW-0238">DNA-binding</keyword>